<dbReference type="Gene3D" id="3.40.850.10">
    <property type="entry name" value="Kinesin motor domain"/>
    <property type="match status" value="1"/>
</dbReference>
<evidence type="ECO:0000313" key="5">
    <source>
        <dbReference type="EMBL" id="KAJ8035095.1"/>
    </source>
</evidence>
<proteinExistence type="predicted"/>
<dbReference type="InterPro" id="IPR027640">
    <property type="entry name" value="Kinesin-like_fam"/>
</dbReference>
<dbReference type="Proteomes" id="UP001152320">
    <property type="component" value="Chromosome 10"/>
</dbReference>
<dbReference type="PANTHER" id="PTHR47972">
    <property type="entry name" value="KINESIN-LIKE PROTEIN KLP-3"/>
    <property type="match status" value="1"/>
</dbReference>
<evidence type="ECO:0000259" key="4">
    <source>
        <dbReference type="Pfam" id="PF16796"/>
    </source>
</evidence>
<sequence>MEEKIKEELKETLQKTETDLKELERLQLKQNAINEQEKGEGKQLNETIANFMRKIEEKDQKLQNAEVELRSTSEKLKSLASQLQAKDNELKSLISQLKAKDQEIKATKDTLQKTQDTLKAEKTKVREIENKLKLSEENLTAAKSEIKNLSRSQELFQRQQRSKVLEGKDNYSIFCRIKTTKRKTDSFITRKDEVLLKTTGIEYKYSFIFPENATREDIFARLEDLVQNAIDGGKSAILMHGNSPEHNMYVMYGNEVDEGIVFKTIHKIFYVSKKWTNIGYVAEVNASFAKLLPGKESHFTFSTLDGKPKDNTKYIFTNDDLAVKGLKVSVPTEETAISFLKKYTETQTKTDGKQLVTNDFVQFFITTKFQSEEVSTGTLTFVLYNDVEALKDCFKSHNKTPLFPHYFASMINAEGSKVRILSNIEEDKKEEAKEHLKFSNWIVQEKSSFTTRFKEKLGFAS</sequence>
<keyword evidence="6" id="KW-1185">Reference proteome</keyword>
<keyword evidence="3" id="KW-0175">Coiled coil</keyword>
<dbReference type="AlphaFoldDB" id="A0A9Q1BYE6"/>
<feature type="domain" description="Spindle pole body-associated protein Vik1/Cik1 microtubule binding" evidence="4">
    <location>
        <begin position="153"/>
        <end position="286"/>
    </location>
</feature>
<dbReference type="EMBL" id="JAIZAY010000010">
    <property type="protein sequence ID" value="KAJ8035095.1"/>
    <property type="molecule type" value="Genomic_DNA"/>
</dbReference>
<dbReference type="GO" id="GO:0008017">
    <property type="term" value="F:microtubule binding"/>
    <property type="evidence" value="ECO:0007669"/>
    <property type="project" value="InterPro"/>
</dbReference>
<dbReference type="InterPro" id="IPR027417">
    <property type="entry name" value="P-loop_NTPase"/>
</dbReference>
<dbReference type="GO" id="GO:0005524">
    <property type="term" value="F:ATP binding"/>
    <property type="evidence" value="ECO:0007669"/>
    <property type="project" value="UniProtKB-KW"/>
</dbReference>
<organism evidence="5 6">
    <name type="scientific">Holothuria leucospilota</name>
    <name type="common">Black long sea cucumber</name>
    <name type="synonym">Mertensiothuria leucospilota</name>
    <dbReference type="NCBI Taxonomy" id="206669"/>
    <lineage>
        <taxon>Eukaryota</taxon>
        <taxon>Metazoa</taxon>
        <taxon>Echinodermata</taxon>
        <taxon>Eleutherozoa</taxon>
        <taxon>Echinozoa</taxon>
        <taxon>Holothuroidea</taxon>
        <taxon>Aspidochirotacea</taxon>
        <taxon>Aspidochirotida</taxon>
        <taxon>Holothuriidae</taxon>
        <taxon>Holothuria</taxon>
    </lineage>
</organism>
<dbReference type="Pfam" id="PF16796">
    <property type="entry name" value="Microtub_bd"/>
    <property type="match status" value="1"/>
</dbReference>
<dbReference type="GO" id="GO:0003777">
    <property type="term" value="F:microtubule motor activity"/>
    <property type="evidence" value="ECO:0007669"/>
    <property type="project" value="InterPro"/>
</dbReference>
<feature type="coiled-coil region" evidence="3">
    <location>
        <begin position="6"/>
        <end position="152"/>
    </location>
</feature>
<accession>A0A9Q1BYE6</accession>
<dbReference type="GO" id="GO:0007018">
    <property type="term" value="P:microtubule-based movement"/>
    <property type="evidence" value="ECO:0007669"/>
    <property type="project" value="InterPro"/>
</dbReference>
<dbReference type="InterPro" id="IPR031852">
    <property type="entry name" value="Vik1/Cik1_MT-bd"/>
</dbReference>
<dbReference type="InterPro" id="IPR036961">
    <property type="entry name" value="Kinesin_motor_dom_sf"/>
</dbReference>
<name>A0A9Q1BYE6_HOLLE</name>
<evidence type="ECO:0000256" key="1">
    <source>
        <dbReference type="ARBA" id="ARBA00022741"/>
    </source>
</evidence>
<comment type="caution">
    <text evidence="5">The sequence shown here is derived from an EMBL/GenBank/DDBJ whole genome shotgun (WGS) entry which is preliminary data.</text>
</comment>
<evidence type="ECO:0000256" key="3">
    <source>
        <dbReference type="SAM" id="Coils"/>
    </source>
</evidence>
<dbReference type="SUPFAM" id="SSF52540">
    <property type="entry name" value="P-loop containing nucleoside triphosphate hydrolases"/>
    <property type="match status" value="1"/>
</dbReference>
<protein>
    <submittedName>
        <fullName evidence="5">Kinesin-like protein KIN-14H</fullName>
    </submittedName>
</protein>
<evidence type="ECO:0000256" key="2">
    <source>
        <dbReference type="ARBA" id="ARBA00022840"/>
    </source>
</evidence>
<reference evidence="5" key="1">
    <citation type="submission" date="2021-10" db="EMBL/GenBank/DDBJ databases">
        <title>Tropical sea cucumber genome reveals ecological adaptation and Cuvierian tubules defense mechanism.</title>
        <authorList>
            <person name="Chen T."/>
        </authorList>
    </citation>
    <scope>NUCLEOTIDE SEQUENCE</scope>
    <source>
        <strain evidence="5">Nanhai2018</strain>
        <tissue evidence="5">Muscle</tissue>
    </source>
</reference>
<keyword evidence="2" id="KW-0067">ATP-binding</keyword>
<evidence type="ECO:0000313" key="6">
    <source>
        <dbReference type="Proteomes" id="UP001152320"/>
    </source>
</evidence>
<gene>
    <name evidence="5" type="ORF">HOLleu_22206</name>
</gene>
<keyword evidence="1" id="KW-0547">Nucleotide-binding</keyword>